<feature type="chain" id="PRO_5015889390" evidence="1">
    <location>
        <begin position="19"/>
        <end position="44"/>
    </location>
</feature>
<organism evidence="2 3">
    <name type="scientific">Microbotryum silenes-dioicae</name>
    <dbReference type="NCBI Taxonomy" id="796604"/>
    <lineage>
        <taxon>Eukaryota</taxon>
        <taxon>Fungi</taxon>
        <taxon>Dikarya</taxon>
        <taxon>Basidiomycota</taxon>
        <taxon>Pucciniomycotina</taxon>
        <taxon>Microbotryomycetes</taxon>
        <taxon>Microbotryales</taxon>
        <taxon>Microbotryaceae</taxon>
        <taxon>Microbotryum</taxon>
    </lineage>
</organism>
<reference evidence="2 3" key="1">
    <citation type="submission" date="2016-11" db="EMBL/GenBank/DDBJ databases">
        <authorList>
            <person name="Jaros S."/>
            <person name="Januszkiewicz K."/>
            <person name="Wedrychowicz H."/>
        </authorList>
    </citation>
    <scope>NUCLEOTIDE SEQUENCE [LARGE SCALE GENOMIC DNA]</scope>
</reference>
<proteinExistence type="predicted"/>
<name>A0A2X0MLA4_9BASI</name>
<keyword evidence="3" id="KW-1185">Reference proteome</keyword>
<gene>
    <name evidence="2" type="primary">BQ5605_C028g10501</name>
    <name evidence="2" type="ORF">BQ5605_C028G10501</name>
</gene>
<sequence>MRVSLVVIVALASNAAHSAPIPNPNPQPLLGWLNTPEVGTNIKL</sequence>
<dbReference type="AlphaFoldDB" id="A0A2X0MLA4"/>
<protein>
    <submittedName>
        <fullName evidence="2">BQ5605_C028g10501 protein</fullName>
    </submittedName>
</protein>
<dbReference type="EMBL" id="FQNC01000080">
    <property type="protein sequence ID" value="SGZ12385.1"/>
    <property type="molecule type" value="Genomic_DNA"/>
</dbReference>
<dbReference type="Proteomes" id="UP000249464">
    <property type="component" value="Unassembled WGS sequence"/>
</dbReference>
<evidence type="ECO:0000256" key="1">
    <source>
        <dbReference type="SAM" id="SignalP"/>
    </source>
</evidence>
<keyword evidence="1" id="KW-0732">Signal</keyword>
<feature type="signal peptide" evidence="1">
    <location>
        <begin position="1"/>
        <end position="18"/>
    </location>
</feature>
<accession>A0A2X0MLA4</accession>
<evidence type="ECO:0000313" key="2">
    <source>
        <dbReference type="EMBL" id="SGZ12385.1"/>
    </source>
</evidence>
<evidence type="ECO:0000313" key="3">
    <source>
        <dbReference type="Proteomes" id="UP000249464"/>
    </source>
</evidence>